<feature type="non-terminal residue" evidence="2">
    <location>
        <position position="1"/>
    </location>
</feature>
<dbReference type="EMBL" id="JACXVP010000010">
    <property type="protein sequence ID" value="KAG5582131.1"/>
    <property type="molecule type" value="Genomic_DNA"/>
</dbReference>
<protein>
    <submittedName>
        <fullName evidence="2">Uncharacterized protein</fullName>
    </submittedName>
</protein>
<sequence>KNSLFLIHISFLYCALAATLLQITILSQHSTKNGVCSSSPKTEKAQQFAQIYFHLL</sequence>
<dbReference type="Proteomes" id="UP000824120">
    <property type="component" value="Chromosome 10"/>
</dbReference>
<proteinExistence type="predicted"/>
<organism evidence="2 3">
    <name type="scientific">Solanum commersonii</name>
    <name type="common">Commerson's wild potato</name>
    <name type="synonym">Commerson's nightshade</name>
    <dbReference type="NCBI Taxonomy" id="4109"/>
    <lineage>
        <taxon>Eukaryota</taxon>
        <taxon>Viridiplantae</taxon>
        <taxon>Streptophyta</taxon>
        <taxon>Embryophyta</taxon>
        <taxon>Tracheophyta</taxon>
        <taxon>Spermatophyta</taxon>
        <taxon>Magnoliopsida</taxon>
        <taxon>eudicotyledons</taxon>
        <taxon>Gunneridae</taxon>
        <taxon>Pentapetalae</taxon>
        <taxon>asterids</taxon>
        <taxon>lamiids</taxon>
        <taxon>Solanales</taxon>
        <taxon>Solanaceae</taxon>
        <taxon>Solanoideae</taxon>
        <taxon>Solaneae</taxon>
        <taxon>Solanum</taxon>
    </lineage>
</organism>
<comment type="caution">
    <text evidence="2">The sequence shown here is derived from an EMBL/GenBank/DDBJ whole genome shotgun (WGS) entry which is preliminary data.</text>
</comment>
<evidence type="ECO:0000313" key="3">
    <source>
        <dbReference type="Proteomes" id="UP000824120"/>
    </source>
</evidence>
<feature type="signal peptide" evidence="1">
    <location>
        <begin position="1"/>
        <end position="17"/>
    </location>
</feature>
<gene>
    <name evidence="2" type="ORF">H5410_052758</name>
</gene>
<feature type="chain" id="PRO_5039945772" evidence="1">
    <location>
        <begin position="18"/>
        <end position="56"/>
    </location>
</feature>
<evidence type="ECO:0000313" key="2">
    <source>
        <dbReference type="EMBL" id="KAG5582131.1"/>
    </source>
</evidence>
<name>A0A9J5X202_SOLCO</name>
<keyword evidence="3" id="KW-1185">Reference proteome</keyword>
<dbReference type="AlphaFoldDB" id="A0A9J5X202"/>
<keyword evidence="1" id="KW-0732">Signal</keyword>
<reference evidence="2 3" key="1">
    <citation type="submission" date="2020-09" db="EMBL/GenBank/DDBJ databases">
        <title>De no assembly of potato wild relative species, Solanum commersonii.</title>
        <authorList>
            <person name="Cho K."/>
        </authorList>
    </citation>
    <scope>NUCLEOTIDE SEQUENCE [LARGE SCALE GENOMIC DNA]</scope>
    <source>
        <strain evidence="2">LZ3.2</strain>
        <tissue evidence="2">Leaf</tissue>
    </source>
</reference>
<evidence type="ECO:0000256" key="1">
    <source>
        <dbReference type="SAM" id="SignalP"/>
    </source>
</evidence>
<accession>A0A9J5X202</accession>